<dbReference type="InterPro" id="IPR004495">
    <property type="entry name" value="Met-tRNA-synth_bsu_C"/>
</dbReference>
<evidence type="ECO:0000256" key="3">
    <source>
        <dbReference type="ARBA" id="ARBA00011738"/>
    </source>
</evidence>
<dbReference type="PANTHER" id="PTHR11586">
    <property type="entry name" value="TRNA-AMINOACYLATION COFACTOR ARC1 FAMILY MEMBER"/>
    <property type="match status" value="1"/>
</dbReference>
<dbReference type="PROSITE" id="PS50886">
    <property type="entry name" value="TRBD"/>
    <property type="match status" value="1"/>
</dbReference>
<evidence type="ECO:0000256" key="5">
    <source>
        <dbReference type="ARBA" id="ARBA00018753"/>
    </source>
</evidence>
<evidence type="ECO:0000256" key="2">
    <source>
        <dbReference type="ARBA" id="ARBA00004496"/>
    </source>
</evidence>
<evidence type="ECO:0000256" key="14">
    <source>
        <dbReference type="ARBA" id="ARBA00030904"/>
    </source>
</evidence>
<keyword evidence="6" id="KW-0963">Cytoplasm</keyword>
<dbReference type="CDD" id="cd02800">
    <property type="entry name" value="tRNA_bind_EcMetRS_like"/>
    <property type="match status" value="1"/>
</dbReference>
<evidence type="ECO:0000256" key="10">
    <source>
        <dbReference type="ARBA" id="ARBA00022840"/>
    </source>
</evidence>
<dbReference type="InterPro" id="IPR002547">
    <property type="entry name" value="tRNA-bd_dom"/>
</dbReference>
<keyword evidence="11 16" id="KW-0694">RNA-binding</keyword>
<keyword evidence="8 18" id="KW-0436">Ligase</keyword>
<dbReference type="FunFam" id="2.40.50.140:FF:000042">
    <property type="entry name" value="Methionine--tRNA ligase"/>
    <property type="match status" value="1"/>
</dbReference>
<keyword evidence="12" id="KW-0648">Protein biosynthesis</keyword>
<dbReference type="PANTHER" id="PTHR11586:SF37">
    <property type="entry name" value="TRNA-BINDING DOMAIN-CONTAINING PROTEIN"/>
    <property type="match status" value="1"/>
</dbReference>
<proteinExistence type="predicted"/>
<dbReference type="EMBL" id="PCXU01000038">
    <property type="protein sequence ID" value="PIR43106.1"/>
    <property type="molecule type" value="Genomic_DNA"/>
</dbReference>
<evidence type="ECO:0000256" key="4">
    <source>
        <dbReference type="ARBA" id="ARBA00012838"/>
    </source>
</evidence>
<dbReference type="GO" id="GO:0005524">
    <property type="term" value="F:ATP binding"/>
    <property type="evidence" value="ECO:0007669"/>
    <property type="project" value="UniProtKB-KW"/>
</dbReference>
<dbReference type="Proteomes" id="UP000230214">
    <property type="component" value="Unassembled WGS sequence"/>
</dbReference>
<dbReference type="GO" id="GO:0006431">
    <property type="term" value="P:methionyl-tRNA aminoacylation"/>
    <property type="evidence" value="ECO:0007669"/>
    <property type="project" value="InterPro"/>
</dbReference>
<comment type="subunit">
    <text evidence="3">Homodimer.</text>
</comment>
<keyword evidence="10" id="KW-0067">ATP-binding</keyword>
<dbReference type="Pfam" id="PF01588">
    <property type="entry name" value="tRNA_bind"/>
    <property type="match status" value="1"/>
</dbReference>
<keyword evidence="13" id="KW-0030">Aminoacyl-tRNA synthetase</keyword>
<dbReference type="GO" id="GO:0000049">
    <property type="term" value="F:tRNA binding"/>
    <property type="evidence" value="ECO:0007669"/>
    <property type="project" value="UniProtKB-UniRule"/>
</dbReference>
<dbReference type="GO" id="GO:0005737">
    <property type="term" value="C:cytoplasm"/>
    <property type="evidence" value="ECO:0007669"/>
    <property type="project" value="UniProtKB-SubCell"/>
</dbReference>
<protein>
    <recommendedName>
        <fullName evidence="5">Methionine--tRNA ligase</fullName>
        <ecNumber evidence="4">6.1.1.10</ecNumber>
    </recommendedName>
    <alternativeName>
        <fullName evidence="14">Methionyl-tRNA synthetase</fullName>
    </alternativeName>
</protein>
<keyword evidence="9" id="KW-0547">Nucleotide-binding</keyword>
<evidence type="ECO:0000256" key="1">
    <source>
        <dbReference type="ARBA" id="ARBA00003314"/>
    </source>
</evidence>
<evidence type="ECO:0000256" key="6">
    <source>
        <dbReference type="ARBA" id="ARBA00022490"/>
    </source>
</evidence>
<comment type="function">
    <text evidence="1">Is required not only for elongation of protein synthesis but also for the initiation of all mRNA translation through initiator tRNA(fMet) aminoacylation.</text>
</comment>
<dbReference type="AlphaFoldDB" id="A0A2H0R9U1"/>
<comment type="catalytic activity">
    <reaction evidence="15">
        <text>tRNA(Met) + L-methionine + ATP = L-methionyl-tRNA(Met) + AMP + diphosphate</text>
        <dbReference type="Rhea" id="RHEA:13481"/>
        <dbReference type="Rhea" id="RHEA-COMP:9667"/>
        <dbReference type="Rhea" id="RHEA-COMP:9698"/>
        <dbReference type="ChEBI" id="CHEBI:30616"/>
        <dbReference type="ChEBI" id="CHEBI:33019"/>
        <dbReference type="ChEBI" id="CHEBI:57844"/>
        <dbReference type="ChEBI" id="CHEBI:78442"/>
        <dbReference type="ChEBI" id="CHEBI:78530"/>
        <dbReference type="ChEBI" id="CHEBI:456215"/>
        <dbReference type="EC" id="6.1.1.10"/>
    </reaction>
</comment>
<evidence type="ECO:0000256" key="15">
    <source>
        <dbReference type="ARBA" id="ARBA00047364"/>
    </source>
</evidence>
<dbReference type="Gene3D" id="2.40.50.140">
    <property type="entry name" value="Nucleic acid-binding proteins"/>
    <property type="match status" value="1"/>
</dbReference>
<dbReference type="NCBIfam" id="TIGR00399">
    <property type="entry name" value="metG_C_term"/>
    <property type="match status" value="1"/>
</dbReference>
<evidence type="ECO:0000256" key="7">
    <source>
        <dbReference type="ARBA" id="ARBA00022555"/>
    </source>
</evidence>
<keyword evidence="7 16" id="KW-0820">tRNA-binding</keyword>
<comment type="caution">
    <text evidence="18">The sequence shown here is derived from an EMBL/GenBank/DDBJ whole genome shotgun (WGS) entry which is preliminary data.</text>
</comment>
<evidence type="ECO:0000313" key="19">
    <source>
        <dbReference type="Proteomes" id="UP000230214"/>
    </source>
</evidence>
<comment type="subcellular location">
    <subcellularLocation>
        <location evidence="2">Cytoplasm</location>
    </subcellularLocation>
</comment>
<gene>
    <name evidence="18" type="primary">metG</name>
    <name evidence="18" type="ORF">COV24_04440</name>
</gene>
<reference evidence="18 19" key="1">
    <citation type="submission" date="2017-09" db="EMBL/GenBank/DDBJ databases">
        <title>Depth-based differentiation of microbial function through sediment-hosted aquifers and enrichment of novel symbionts in the deep terrestrial subsurface.</title>
        <authorList>
            <person name="Probst A.J."/>
            <person name="Ladd B."/>
            <person name="Jarett J.K."/>
            <person name="Geller-Mcgrath D.E."/>
            <person name="Sieber C.M."/>
            <person name="Emerson J.B."/>
            <person name="Anantharaman K."/>
            <person name="Thomas B.C."/>
            <person name="Malmstrom R."/>
            <person name="Stieglmeier M."/>
            <person name="Klingl A."/>
            <person name="Woyke T."/>
            <person name="Ryan C.M."/>
            <person name="Banfield J.F."/>
        </authorList>
    </citation>
    <scope>NUCLEOTIDE SEQUENCE [LARGE SCALE GENOMIC DNA]</scope>
    <source>
        <strain evidence="18">CG10_big_fil_rev_8_21_14_0_10_32_10</strain>
    </source>
</reference>
<organism evidence="18 19">
    <name type="scientific">candidate division WWE3 bacterium CG10_big_fil_rev_8_21_14_0_10_32_10</name>
    <dbReference type="NCBI Taxonomy" id="1975090"/>
    <lineage>
        <taxon>Bacteria</taxon>
        <taxon>Katanobacteria</taxon>
    </lineage>
</organism>
<evidence type="ECO:0000256" key="13">
    <source>
        <dbReference type="ARBA" id="ARBA00023146"/>
    </source>
</evidence>
<evidence type="ECO:0000256" key="9">
    <source>
        <dbReference type="ARBA" id="ARBA00022741"/>
    </source>
</evidence>
<sequence>MRTITFADFEKVKIKIGTIVEASKIEKSTKLLKLLVDFGEDTKTQIISGIGEYYDPESLLKKQIPVIVNLEPRELMGEVSHGMILAVESVGRPVLLSPDVSVENGSEVI</sequence>
<evidence type="ECO:0000256" key="12">
    <source>
        <dbReference type="ARBA" id="ARBA00022917"/>
    </source>
</evidence>
<dbReference type="InterPro" id="IPR051270">
    <property type="entry name" value="Tyrosine-tRNA_ligase_regulator"/>
</dbReference>
<feature type="domain" description="TRNA-binding" evidence="17">
    <location>
        <begin position="8"/>
        <end position="109"/>
    </location>
</feature>
<evidence type="ECO:0000256" key="11">
    <source>
        <dbReference type="ARBA" id="ARBA00022884"/>
    </source>
</evidence>
<dbReference type="GO" id="GO:0004825">
    <property type="term" value="F:methionine-tRNA ligase activity"/>
    <property type="evidence" value="ECO:0007669"/>
    <property type="project" value="UniProtKB-EC"/>
</dbReference>
<name>A0A2H0R9U1_UNCKA</name>
<evidence type="ECO:0000259" key="17">
    <source>
        <dbReference type="PROSITE" id="PS50886"/>
    </source>
</evidence>
<dbReference type="InterPro" id="IPR012340">
    <property type="entry name" value="NA-bd_OB-fold"/>
</dbReference>
<evidence type="ECO:0000256" key="8">
    <source>
        <dbReference type="ARBA" id="ARBA00022598"/>
    </source>
</evidence>
<dbReference type="EC" id="6.1.1.10" evidence="4"/>
<accession>A0A2H0R9U1</accession>
<evidence type="ECO:0000313" key="18">
    <source>
        <dbReference type="EMBL" id="PIR43106.1"/>
    </source>
</evidence>
<evidence type="ECO:0000256" key="16">
    <source>
        <dbReference type="PROSITE-ProRule" id="PRU00209"/>
    </source>
</evidence>
<dbReference type="SUPFAM" id="SSF50249">
    <property type="entry name" value="Nucleic acid-binding proteins"/>
    <property type="match status" value="1"/>
</dbReference>